<dbReference type="HOGENOM" id="CLU_015464_0_0_1"/>
<dbReference type="Pfam" id="PF04082">
    <property type="entry name" value="Fungal_trans"/>
    <property type="match status" value="1"/>
</dbReference>
<evidence type="ECO:0000313" key="10">
    <source>
        <dbReference type="Proteomes" id="UP000030651"/>
    </source>
</evidence>
<evidence type="ECO:0000259" key="8">
    <source>
        <dbReference type="SMART" id="SM00906"/>
    </source>
</evidence>
<evidence type="ECO:0000256" key="3">
    <source>
        <dbReference type="ARBA" id="ARBA00022833"/>
    </source>
</evidence>
<dbReference type="STRING" id="1229662.W3X810"/>
<evidence type="ECO:0000256" key="5">
    <source>
        <dbReference type="ARBA" id="ARBA00023125"/>
    </source>
</evidence>
<dbReference type="Proteomes" id="UP000030651">
    <property type="component" value="Unassembled WGS sequence"/>
</dbReference>
<feature type="domain" description="Xylanolytic transcriptional activator regulatory" evidence="8">
    <location>
        <begin position="159"/>
        <end position="231"/>
    </location>
</feature>
<protein>
    <recommendedName>
        <fullName evidence="8">Xylanolytic transcriptional activator regulatory domain-containing protein</fullName>
    </recommendedName>
</protein>
<dbReference type="OrthoDB" id="25921at2759"/>
<dbReference type="GeneID" id="19271557"/>
<keyword evidence="7" id="KW-0539">Nucleus</keyword>
<keyword evidence="4" id="KW-0805">Transcription regulation</keyword>
<evidence type="ECO:0000256" key="1">
    <source>
        <dbReference type="ARBA" id="ARBA00004123"/>
    </source>
</evidence>
<dbReference type="GO" id="GO:0008270">
    <property type="term" value="F:zinc ion binding"/>
    <property type="evidence" value="ECO:0007669"/>
    <property type="project" value="InterPro"/>
</dbReference>
<evidence type="ECO:0000256" key="7">
    <source>
        <dbReference type="ARBA" id="ARBA00023242"/>
    </source>
</evidence>
<name>W3X810_PESFW</name>
<reference evidence="10" key="1">
    <citation type="journal article" date="2015" name="BMC Genomics">
        <title>Genomic and transcriptomic analysis of the endophytic fungus Pestalotiopsis fici reveals its lifestyle and high potential for synthesis of natural products.</title>
        <authorList>
            <person name="Wang X."/>
            <person name="Zhang X."/>
            <person name="Liu L."/>
            <person name="Xiang M."/>
            <person name="Wang W."/>
            <person name="Sun X."/>
            <person name="Che Y."/>
            <person name="Guo L."/>
            <person name="Liu G."/>
            <person name="Guo L."/>
            <person name="Wang C."/>
            <person name="Yin W.B."/>
            <person name="Stadler M."/>
            <person name="Zhang X."/>
            <person name="Liu X."/>
        </authorList>
    </citation>
    <scope>NUCLEOTIDE SEQUENCE [LARGE SCALE GENOMIC DNA]</scope>
    <source>
        <strain evidence="10">W106-1 / CGMCC3.15140</strain>
    </source>
</reference>
<keyword evidence="6" id="KW-0804">Transcription</keyword>
<organism evidence="9 10">
    <name type="scientific">Pestalotiopsis fici (strain W106-1 / CGMCC3.15140)</name>
    <dbReference type="NCBI Taxonomy" id="1229662"/>
    <lineage>
        <taxon>Eukaryota</taxon>
        <taxon>Fungi</taxon>
        <taxon>Dikarya</taxon>
        <taxon>Ascomycota</taxon>
        <taxon>Pezizomycotina</taxon>
        <taxon>Sordariomycetes</taxon>
        <taxon>Xylariomycetidae</taxon>
        <taxon>Amphisphaeriales</taxon>
        <taxon>Sporocadaceae</taxon>
        <taxon>Pestalotiopsis</taxon>
    </lineage>
</organism>
<gene>
    <name evidence="9" type="ORF">PFICI_06544</name>
</gene>
<dbReference type="PANTHER" id="PTHR47782">
    <property type="entry name" value="ZN(II)2CYS6 TRANSCRIPTION FACTOR (EUROFUNG)-RELATED"/>
    <property type="match status" value="1"/>
</dbReference>
<sequence>MTSLFDDTNWRNKNADVLQMLASATRPAEPSLEPHELPPTDEARRKFDRYLEGQHRQNPFILRQDVEDLFTRVFPQDTVSQNILSQNISAHDLFRTFMILAIGSLIPFRRGLSQSHPLGFYLAAMRHFESSFLARGLSAIQDLLLIWRFGIYHHIGTSVWDIVQLCMRMCIEQGLHGPPRTHLYLLDEQLQRRVFWVCYVMDRYSSTTLDRPFAIADEDITVRFPVDADDKDITSSFGFVPSLDDICPRHLLSPPSETTVLILCTKLRRISSRIHLEFSHIARSPSSDLNGDKYLASGQVCTSVESFLDELDQWRQSAPIFSQPRCLFERQEWYDLLQAREALQLVRRAVDLAPKSGELPVRYILSLCLDHAIRVISMYTNMYNEGLATYTRSYFQMMFAAGLSVLFCVSVSAHIDLIDVSEAYDSLLRCEENLKAMAKVMPDSSPYVAVYEALHRYILEKLDSGESLGRPLGAMHQHMSGLSGVPPHAAGPWQMALPAMTIENADGVESLIGNQETLGAGIEAQGTSLESNNLMGMDVSQWSFLTDDTWWRIGNYAYGDPSEIQGMFTGIDLQL</sequence>
<dbReference type="InParanoid" id="W3X810"/>
<evidence type="ECO:0000256" key="2">
    <source>
        <dbReference type="ARBA" id="ARBA00022723"/>
    </source>
</evidence>
<dbReference type="GO" id="GO:0006351">
    <property type="term" value="P:DNA-templated transcription"/>
    <property type="evidence" value="ECO:0007669"/>
    <property type="project" value="InterPro"/>
</dbReference>
<dbReference type="eggNOG" id="ENOG502SHD0">
    <property type="taxonomic scope" value="Eukaryota"/>
</dbReference>
<dbReference type="InterPro" id="IPR007219">
    <property type="entry name" value="XnlR_reg_dom"/>
</dbReference>
<dbReference type="CDD" id="cd12148">
    <property type="entry name" value="fungal_TF_MHR"/>
    <property type="match status" value="1"/>
</dbReference>
<keyword evidence="3" id="KW-0862">Zinc</keyword>
<dbReference type="GO" id="GO:0043565">
    <property type="term" value="F:sequence-specific DNA binding"/>
    <property type="evidence" value="ECO:0007669"/>
    <property type="project" value="TreeGrafter"/>
</dbReference>
<dbReference type="GO" id="GO:0005634">
    <property type="term" value="C:nucleus"/>
    <property type="evidence" value="ECO:0007669"/>
    <property type="project" value="UniProtKB-SubCell"/>
</dbReference>
<evidence type="ECO:0000313" key="9">
    <source>
        <dbReference type="EMBL" id="ETS81542.1"/>
    </source>
</evidence>
<dbReference type="OMA" id="MCIEQGL"/>
<evidence type="ECO:0000256" key="4">
    <source>
        <dbReference type="ARBA" id="ARBA00023015"/>
    </source>
</evidence>
<accession>W3X810</accession>
<dbReference type="SMART" id="SM00906">
    <property type="entry name" value="Fungal_trans"/>
    <property type="match status" value="1"/>
</dbReference>
<dbReference type="KEGG" id="pfy:PFICI_06544"/>
<dbReference type="PANTHER" id="PTHR47782:SF12">
    <property type="entry name" value="ZN(II)2CYS6 TRANSCRIPTION FACTOR (EUROFUNG)"/>
    <property type="match status" value="1"/>
</dbReference>
<evidence type="ECO:0000256" key="6">
    <source>
        <dbReference type="ARBA" id="ARBA00023163"/>
    </source>
</evidence>
<dbReference type="EMBL" id="KI912112">
    <property type="protein sequence ID" value="ETS81542.1"/>
    <property type="molecule type" value="Genomic_DNA"/>
</dbReference>
<keyword evidence="2" id="KW-0479">Metal-binding</keyword>
<dbReference type="GO" id="GO:0000981">
    <property type="term" value="F:DNA-binding transcription factor activity, RNA polymerase II-specific"/>
    <property type="evidence" value="ECO:0007669"/>
    <property type="project" value="TreeGrafter"/>
</dbReference>
<dbReference type="RefSeq" id="XP_007833316.1">
    <property type="nucleotide sequence ID" value="XM_007835125.1"/>
</dbReference>
<keyword evidence="10" id="KW-1185">Reference proteome</keyword>
<dbReference type="GO" id="GO:0045944">
    <property type="term" value="P:positive regulation of transcription by RNA polymerase II"/>
    <property type="evidence" value="ECO:0007669"/>
    <property type="project" value="TreeGrafter"/>
</dbReference>
<dbReference type="AlphaFoldDB" id="W3X810"/>
<proteinExistence type="predicted"/>
<comment type="subcellular location">
    <subcellularLocation>
        <location evidence="1">Nucleus</location>
    </subcellularLocation>
</comment>
<dbReference type="InterPro" id="IPR052202">
    <property type="entry name" value="Yeast_MetPath_Reg"/>
</dbReference>
<keyword evidence="5" id="KW-0238">DNA-binding</keyword>